<accession>A0A8R1UEB5</accession>
<proteinExistence type="predicted"/>
<evidence type="ECO:0000313" key="1">
    <source>
        <dbReference type="EnsemblMetazoa" id="PPA19021.1"/>
    </source>
</evidence>
<protein>
    <submittedName>
        <fullName evidence="1">Uncharacterized protein</fullName>
    </submittedName>
</protein>
<reference evidence="1" key="2">
    <citation type="submission" date="2022-06" db="UniProtKB">
        <authorList>
            <consortium name="EnsemblMetazoa"/>
        </authorList>
    </citation>
    <scope>IDENTIFICATION</scope>
    <source>
        <strain evidence="1">PS312</strain>
    </source>
</reference>
<sequence length="121" mass="12362">MSAPLYCGLATIGIVPSTTTTTPTTTPNVPTTTTVPVIKGGCPVPVLCQCNYKKVEPVAINGTISCPSSKLLTFGQPCTKNVKSCLSGRIGGGTATCKNGVWNTISGPWDASSTQISCLTP</sequence>
<keyword evidence="2" id="KW-1185">Reference proteome</keyword>
<dbReference type="EnsemblMetazoa" id="PPA19021.1">
    <property type="protein sequence ID" value="PPA19021.1"/>
    <property type="gene ID" value="WBGene00108575"/>
</dbReference>
<evidence type="ECO:0000313" key="2">
    <source>
        <dbReference type="Proteomes" id="UP000005239"/>
    </source>
</evidence>
<reference evidence="2" key="1">
    <citation type="journal article" date="2008" name="Nat. Genet.">
        <title>The Pristionchus pacificus genome provides a unique perspective on nematode lifestyle and parasitism.</title>
        <authorList>
            <person name="Dieterich C."/>
            <person name="Clifton S.W."/>
            <person name="Schuster L.N."/>
            <person name="Chinwalla A."/>
            <person name="Delehaunty K."/>
            <person name="Dinkelacker I."/>
            <person name="Fulton L."/>
            <person name="Fulton R."/>
            <person name="Godfrey J."/>
            <person name="Minx P."/>
            <person name="Mitreva M."/>
            <person name="Roeseler W."/>
            <person name="Tian H."/>
            <person name="Witte H."/>
            <person name="Yang S.P."/>
            <person name="Wilson R.K."/>
            <person name="Sommer R.J."/>
        </authorList>
    </citation>
    <scope>NUCLEOTIDE SEQUENCE [LARGE SCALE GENOMIC DNA]</scope>
    <source>
        <strain evidence="2">PS312</strain>
    </source>
</reference>
<dbReference type="AlphaFoldDB" id="A0A2A6CS89"/>
<organism evidence="1 2">
    <name type="scientific">Pristionchus pacificus</name>
    <name type="common">Parasitic nematode worm</name>
    <dbReference type="NCBI Taxonomy" id="54126"/>
    <lineage>
        <taxon>Eukaryota</taxon>
        <taxon>Metazoa</taxon>
        <taxon>Ecdysozoa</taxon>
        <taxon>Nematoda</taxon>
        <taxon>Chromadorea</taxon>
        <taxon>Rhabditida</taxon>
        <taxon>Rhabditina</taxon>
        <taxon>Diplogasteromorpha</taxon>
        <taxon>Diplogasteroidea</taxon>
        <taxon>Neodiplogasteridae</taxon>
        <taxon>Pristionchus</taxon>
    </lineage>
</organism>
<name>A0A2A6CS89_PRIPA</name>
<dbReference type="Proteomes" id="UP000005239">
    <property type="component" value="Unassembled WGS sequence"/>
</dbReference>
<accession>A0A2A6CS89</accession>
<gene>
    <name evidence="1" type="primary">WBGene00108575</name>
</gene>